<dbReference type="SUPFAM" id="SSF53098">
    <property type="entry name" value="Ribonuclease H-like"/>
    <property type="match status" value="1"/>
</dbReference>
<evidence type="ECO:0000256" key="4">
    <source>
        <dbReference type="ARBA" id="ARBA00022553"/>
    </source>
</evidence>
<evidence type="ECO:0000256" key="10">
    <source>
        <dbReference type="ARBA" id="ARBA00023242"/>
    </source>
</evidence>
<accession>A0A670JW16</accession>
<evidence type="ECO:0000256" key="21">
    <source>
        <dbReference type="SAM" id="MobiDB-lite"/>
    </source>
</evidence>
<dbReference type="Pfam" id="PF00929">
    <property type="entry name" value="RNase_T"/>
    <property type="match status" value="1"/>
</dbReference>
<evidence type="ECO:0000256" key="6">
    <source>
        <dbReference type="ARBA" id="ARBA00022801"/>
    </source>
</evidence>
<evidence type="ECO:0000256" key="7">
    <source>
        <dbReference type="ARBA" id="ARBA00022839"/>
    </source>
</evidence>
<evidence type="ECO:0000256" key="20">
    <source>
        <dbReference type="PROSITE-ProRule" id="PRU00176"/>
    </source>
</evidence>
<feature type="region of interest" description="Disordered" evidence="21">
    <location>
        <begin position="396"/>
        <end position="425"/>
    </location>
</feature>
<dbReference type="NCBIfam" id="NF003765">
    <property type="entry name" value="PRK05359.1"/>
    <property type="match status" value="1"/>
</dbReference>
<evidence type="ECO:0000256" key="16">
    <source>
        <dbReference type="ARBA" id="ARBA00068437"/>
    </source>
</evidence>
<dbReference type="InterPro" id="IPR035979">
    <property type="entry name" value="RBD_domain_sf"/>
</dbReference>
<dbReference type="Proteomes" id="UP000472272">
    <property type="component" value="Chromosome 15"/>
</dbReference>
<keyword evidence="24" id="KW-1185">Reference proteome</keyword>
<dbReference type="InterPro" id="IPR012677">
    <property type="entry name" value="Nucleotide-bd_a/b_plait_sf"/>
</dbReference>
<keyword evidence="8 20" id="KW-0694">RNA-binding</keyword>
<comment type="function">
    <text evidence="13">3'-to-5'exoribonuclease that preferentially degrades DNA and RNA oligonucleotides composed of only two nucleotides. Binds and degrades longer oligonucleotides with a lower affinity. Plays dual roles in mitochondria, scavenging nanoRNAs (small RNA oligonucleotides of &lt;5 nucleotides) that are produced by the degradosome and clearing short RNAs that are generated by RNA processing. Essential for correct initiation of mitochondrial transcription, degrading mitochondrial RNA dinucleotides to prevent RNA-primed transcription at non-canonical sites in the mitochondrial genome. Essential for embryonic development.</text>
</comment>
<evidence type="ECO:0000256" key="15">
    <source>
        <dbReference type="ARBA" id="ARBA00067651"/>
    </source>
</evidence>
<evidence type="ECO:0000256" key="14">
    <source>
        <dbReference type="ARBA" id="ARBA00064012"/>
    </source>
</evidence>
<dbReference type="InterPro" id="IPR036397">
    <property type="entry name" value="RNaseH_sf"/>
</dbReference>
<reference evidence="23" key="3">
    <citation type="submission" date="2025-09" db="UniProtKB">
        <authorList>
            <consortium name="Ensembl"/>
        </authorList>
    </citation>
    <scope>IDENTIFICATION</scope>
</reference>
<dbReference type="FunFam" id="3.30.70.330:FF:000261">
    <property type="entry name" value="RNA-binding motif protein 7"/>
    <property type="match status" value="1"/>
</dbReference>
<evidence type="ECO:0000256" key="12">
    <source>
        <dbReference type="ARBA" id="ARBA00046824"/>
    </source>
</evidence>
<dbReference type="PANTHER" id="PTHR13798:SF4">
    <property type="entry name" value="RNA-BINDING PROTEIN 7"/>
    <property type="match status" value="1"/>
</dbReference>
<keyword evidence="3" id="KW-0488">Methylation</keyword>
<evidence type="ECO:0000313" key="23">
    <source>
        <dbReference type="Ensembl" id="ENSPMRP00000028651.1"/>
    </source>
</evidence>
<evidence type="ECO:0000259" key="22">
    <source>
        <dbReference type="PROSITE" id="PS50102"/>
    </source>
</evidence>
<dbReference type="PROSITE" id="PS50102">
    <property type="entry name" value="RRM"/>
    <property type="match status" value="1"/>
</dbReference>
<dbReference type="Pfam" id="PF00076">
    <property type="entry name" value="RRM_1"/>
    <property type="match status" value="1"/>
</dbReference>
<keyword evidence="6" id="KW-0378">Hydrolase</keyword>
<evidence type="ECO:0000256" key="18">
    <source>
        <dbReference type="ARBA" id="ARBA00079573"/>
    </source>
</evidence>
<dbReference type="GeneTree" id="ENSGT00390000009255"/>
<gene>
    <name evidence="23" type="primary">REXO2</name>
</gene>
<dbReference type="InterPro" id="IPR022894">
    <property type="entry name" value="Oligoribonuclease"/>
</dbReference>
<evidence type="ECO:0000256" key="8">
    <source>
        <dbReference type="ARBA" id="ARBA00022884"/>
    </source>
</evidence>
<dbReference type="InterPro" id="IPR000504">
    <property type="entry name" value="RRM_dom"/>
</dbReference>
<evidence type="ECO:0000313" key="24">
    <source>
        <dbReference type="Proteomes" id="UP000472272"/>
    </source>
</evidence>
<reference evidence="23 24" key="1">
    <citation type="journal article" date="2019" name="Proc. Natl. Acad. Sci. U.S.A.">
        <title>Regulatory changes in pterin and carotenoid genes underlie balanced color polymorphisms in the wall lizard.</title>
        <authorList>
            <person name="Andrade P."/>
            <person name="Pinho C."/>
            <person name="Perez I de Lanuza G."/>
            <person name="Afonso S."/>
            <person name="Brejcha J."/>
            <person name="Rubin C.J."/>
            <person name="Wallerman O."/>
            <person name="Pereira P."/>
            <person name="Sabatino S.J."/>
            <person name="Bellati A."/>
            <person name="Pellitteri-Rosa D."/>
            <person name="Bosakova Z."/>
            <person name="Bunikis I."/>
            <person name="Carretero M.A."/>
            <person name="Feiner N."/>
            <person name="Marsik P."/>
            <person name="Pauperio F."/>
            <person name="Salvi D."/>
            <person name="Soler L."/>
            <person name="While G.M."/>
            <person name="Uller T."/>
            <person name="Font E."/>
            <person name="Andersson L."/>
            <person name="Carneiro M."/>
        </authorList>
    </citation>
    <scope>NUCLEOTIDE SEQUENCE</scope>
</reference>
<reference evidence="23" key="2">
    <citation type="submission" date="2025-08" db="UniProtKB">
        <authorList>
            <consortium name="Ensembl"/>
        </authorList>
    </citation>
    <scope>IDENTIFICATION</scope>
</reference>
<dbReference type="GO" id="GO:0003727">
    <property type="term" value="F:single-stranded RNA binding"/>
    <property type="evidence" value="ECO:0007669"/>
    <property type="project" value="TreeGrafter"/>
</dbReference>
<dbReference type="Ensembl" id="ENSPMRT00000030392.1">
    <property type="protein sequence ID" value="ENSPMRP00000028651.1"/>
    <property type="gene ID" value="ENSPMRG00000018501.1"/>
</dbReference>
<evidence type="ECO:0000256" key="1">
    <source>
        <dbReference type="ARBA" id="ARBA00004642"/>
    </source>
</evidence>
<protein>
    <recommendedName>
        <fullName evidence="16">Oligoribonuclease, mitochondrial</fullName>
    </recommendedName>
    <alternativeName>
        <fullName evidence="17">RNA exonuclease 2 homolog</fullName>
    </alternativeName>
    <alternativeName>
        <fullName evidence="19">RNA-binding motif protein 7</fullName>
    </alternativeName>
    <alternativeName>
        <fullName evidence="15">RNA-binding protein 7</fullName>
    </alternativeName>
    <alternativeName>
        <fullName evidence="18">Small fragment nuclease</fullName>
    </alternativeName>
</protein>
<keyword evidence="4" id="KW-0597">Phosphoprotein</keyword>
<evidence type="ECO:0000256" key="2">
    <source>
        <dbReference type="ARBA" id="ARBA00009921"/>
    </source>
</evidence>
<evidence type="ECO:0000256" key="11">
    <source>
        <dbReference type="ARBA" id="ARBA00023254"/>
    </source>
</evidence>
<feature type="compositionally biased region" description="Polar residues" evidence="21">
    <location>
        <begin position="86"/>
        <end position="100"/>
    </location>
</feature>
<dbReference type="SUPFAM" id="SSF54928">
    <property type="entry name" value="RNA-binding domain, RBD"/>
    <property type="match status" value="1"/>
</dbReference>
<feature type="compositionally biased region" description="Basic residues" evidence="21">
    <location>
        <begin position="416"/>
        <end position="425"/>
    </location>
</feature>
<dbReference type="InterPro" id="IPR052285">
    <property type="entry name" value="NEXT_complex_subunit"/>
</dbReference>
<dbReference type="InterPro" id="IPR013520">
    <property type="entry name" value="Ribonucl_H"/>
</dbReference>
<evidence type="ECO:0000256" key="5">
    <source>
        <dbReference type="ARBA" id="ARBA00022722"/>
    </source>
</evidence>
<keyword evidence="11" id="KW-0469">Meiosis</keyword>
<dbReference type="InterPro" id="IPR034500">
    <property type="entry name" value="RBM7_RRM"/>
</dbReference>
<comment type="subunit">
    <text evidence="14">Component of the nuclear exosome targeting (NEXT) complex composed of MTREX, ZCCHC8, and RBM7 that directs a subset of non-coding short-lived RNAs for exosomal degradation. Interacts with ZCCHC8 and SF3B2/SAP145. Binds to MTREX through ZCCHC8. Interacts with YWHAE and YWHAZ; these interactions are stress-dependent and RBM7 phosphorylation dependent; release RNA from the NEXT complex and may affect RNA targeting to the nuclear RNA exosomome for degradation. Interacts with MEPCE and LARP7, the core subunits of 7SK snRNP; upon genotoxic stress this interaction is enhanced, triggering the release of inactive P-TEFb complex from the core and P-TEFb complex activation.</text>
</comment>
<keyword evidence="5" id="KW-0540">Nuclease</keyword>
<dbReference type="CDD" id="cd06135">
    <property type="entry name" value="Orn"/>
    <property type="match status" value="1"/>
</dbReference>
<dbReference type="GO" id="GO:0005654">
    <property type="term" value="C:nucleoplasm"/>
    <property type="evidence" value="ECO:0007669"/>
    <property type="project" value="UniProtKB-SubCell"/>
</dbReference>
<feature type="region of interest" description="Disordered" evidence="21">
    <location>
        <begin position="86"/>
        <end position="125"/>
    </location>
</feature>
<comment type="similarity">
    <text evidence="2">Belongs to the oligoribonuclease family.</text>
</comment>
<proteinExistence type="inferred from homology"/>
<dbReference type="GO" id="GO:0000381">
    <property type="term" value="P:regulation of alternative mRNA splicing, via spliceosome"/>
    <property type="evidence" value="ECO:0007669"/>
    <property type="project" value="TreeGrafter"/>
</dbReference>
<dbReference type="Gene3D" id="3.30.420.10">
    <property type="entry name" value="Ribonuclease H-like superfamily/Ribonuclease H"/>
    <property type="match status" value="1"/>
</dbReference>
<evidence type="ECO:0000256" key="19">
    <source>
        <dbReference type="ARBA" id="ARBA00080345"/>
    </source>
</evidence>
<feature type="domain" description="RRM" evidence="22">
    <location>
        <begin position="10"/>
        <end position="87"/>
    </location>
</feature>
<evidence type="ECO:0000256" key="9">
    <source>
        <dbReference type="ARBA" id="ARBA00022990"/>
    </source>
</evidence>
<dbReference type="InterPro" id="IPR012337">
    <property type="entry name" value="RNaseH-like_sf"/>
</dbReference>
<dbReference type="SMART" id="SM00479">
    <property type="entry name" value="EXOIII"/>
    <property type="match status" value="1"/>
</dbReference>
<keyword evidence="9" id="KW-0007">Acetylation</keyword>
<keyword evidence="7" id="KW-0269">Exonuclease</keyword>
<feature type="compositionally biased region" description="Polar residues" evidence="21">
    <location>
        <begin position="401"/>
        <end position="413"/>
    </location>
</feature>
<evidence type="ECO:0000256" key="13">
    <source>
        <dbReference type="ARBA" id="ARBA00057450"/>
    </source>
</evidence>
<dbReference type="CDD" id="cd12592">
    <property type="entry name" value="RRM_RBM7"/>
    <property type="match status" value="1"/>
</dbReference>
<sequence length="425" mass="47690">MGAAAAEADRTLFVGNLDPKVTEELLFELFHQAGPVIKVKIPKDRDGKPKQFAFVNFKHEESVPYGMDLLNGIKLFGRPLKIQFRSGSSHASQDNNSPYSQPGYANGSPSSIQQLPTTTASSSRYERNVDNISTESPTVQRSFSSPDNLQRQAVMNNMWQQSQYSGRHNSLHPEPSGFASPGHHPSYSFTQSSASSMQWRSETSAAQRKNRMTGLDIEKDQIIEMACLITDSDLNILAEGPNLIINQPDELLDSMSEWCKEHHGKSGLTKAVQESKISLRQAEYEFLSFVRQQTPPGLCPLAGNSVHADKKFLDKHMPQFMKHLHYRIIDVSTIKELCRRWYPEDYEFAPKKAASHRRKCVLQSSSEVARVENQEGIRCQIQSSVGLIPAGQKAEPWMTSGRVSKSFSSTEIASSRGKRTRRKEN</sequence>
<organism evidence="23 24">
    <name type="scientific">Podarcis muralis</name>
    <name type="common">Wall lizard</name>
    <name type="synonym">Lacerta muralis</name>
    <dbReference type="NCBI Taxonomy" id="64176"/>
    <lineage>
        <taxon>Eukaryota</taxon>
        <taxon>Metazoa</taxon>
        <taxon>Chordata</taxon>
        <taxon>Craniata</taxon>
        <taxon>Vertebrata</taxon>
        <taxon>Euteleostomi</taxon>
        <taxon>Lepidosauria</taxon>
        <taxon>Squamata</taxon>
        <taxon>Bifurcata</taxon>
        <taxon>Unidentata</taxon>
        <taxon>Episquamata</taxon>
        <taxon>Laterata</taxon>
        <taxon>Lacertibaenia</taxon>
        <taxon>Lacertidae</taxon>
        <taxon>Podarcis</taxon>
    </lineage>
</organism>
<dbReference type="GO" id="GO:0000175">
    <property type="term" value="F:3'-5'-RNA exonuclease activity"/>
    <property type="evidence" value="ECO:0007669"/>
    <property type="project" value="InterPro"/>
</dbReference>
<dbReference type="GO" id="GO:0051321">
    <property type="term" value="P:meiotic cell cycle"/>
    <property type="evidence" value="ECO:0007669"/>
    <property type="project" value="UniProtKB-KW"/>
</dbReference>
<dbReference type="Gene3D" id="3.30.70.330">
    <property type="match status" value="1"/>
</dbReference>
<dbReference type="AlphaFoldDB" id="A0A670JW16"/>
<comment type="subunit">
    <text evidence="12">Homodimer. Homotetramer.</text>
</comment>
<comment type="subcellular location">
    <subcellularLocation>
        <location evidence="1">Nucleus</location>
        <location evidence="1">Nucleoplasm</location>
    </subcellularLocation>
</comment>
<feature type="region of interest" description="Disordered" evidence="21">
    <location>
        <begin position="163"/>
        <end position="190"/>
    </location>
</feature>
<dbReference type="FunFam" id="3.30.420.10:FF:000003">
    <property type="entry name" value="Oligoribonuclease"/>
    <property type="match status" value="1"/>
</dbReference>
<evidence type="ECO:0000256" key="3">
    <source>
        <dbReference type="ARBA" id="ARBA00022481"/>
    </source>
</evidence>
<dbReference type="SMART" id="SM00360">
    <property type="entry name" value="RRM"/>
    <property type="match status" value="1"/>
</dbReference>
<name>A0A670JW16_PODMU</name>
<feature type="compositionally biased region" description="Polar residues" evidence="21">
    <location>
        <begin position="107"/>
        <end position="123"/>
    </location>
</feature>
<dbReference type="PANTHER" id="PTHR13798">
    <property type="entry name" value="RNA BINDING MOTIF RBM PROTEIN -RELATED"/>
    <property type="match status" value="1"/>
</dbReference>
<keyword evidence="10" id="KW-0539">Nucleus</keyword>
<evidence type="ECO:0000256" key="17">
    <source>
        <dbReference type="ARBA" id="ARBA00079509"/>
    </source>
</evidence>